<dbReference type="AlphaFoldDB" id="A0A1N6JMI1"/>
<gene>
    <name evidence="5" type="ORF">SAMN05444165_3354</name>
</gene>
<accession>A0A1N6JMI1</accession>
<dbReference type="Proteomes" id="UP000185151">
    <property type="component" value="Unassembled WGS sequence"/>
</dbReference>
<dbReference type="InterPro" id="IPR014036">
    <property type="entry name" value="DeoR-like_C"/>
</dbReference>
<keyword evidence="3" id="KW-0804">Transcription</keyword>
<dbReference type="SUPFAM" id="SSF100950">
    <property type="entry name" value="NagB/RpiA/CoA transferase-like"/>
    <property type="match status" value="1"/>
</dbReference>
<keyword evidence="1" id="KW-0678">Repressor</keyword>
<sequence length="275" mass="29439">MIVLLFKREARMQRTRQDAVDGLLPEERERLILERLRAQGRVLASELAVELSTSEHTVRRHLRDLASAGHCKRVYGGALLTSPADHPASTRMREAVDRKQRLAIAAVSIVQRKQVILLDAGSTNVAIAQALPDNVGLTVITNSPEACLRLLDRPGFDVILVGGRVGKQVAGAVGATALLQVQQIKADLCFLGACALDPIEGVAAFEAEDAELKRAMVKASGLVAIAMTSEKLMTAAPFVVAPASDVDYLVIEADLHADGRRTLEKVCGSVIVATP</sequence>
<name>A0A1N6JMI1_9BURK</name>
<dbReference type="SMART" id="SM00420">
    <property type="entry name" value="HTH_DEOR"/>
    <property type="match status" value="1"/>
</dbReference>
<dbReference type="Gene3D" id="1.10.10.10">
    <property type="entry name" value="Winged helix-like DNA-binding domain superfamily/Winged helix DNA-binding domain"/>
    <property type="match status" value="1"/>
</dbReference>
<evidence type="ECO:0000313" key="5">
    <source>
        <dbReference type="EMBL" id="SIO45594.1"/>
    </source>
</evidence>
<dbReference type="InterPro" id="IPR036388">
    <property type="entry name" value="WH-like_DNA-bd_sf"/>
</dbReference>
<evidence type="ECO:0000259" key="4">
    <source>
        <dbReference type="PROSITE" id="PS51000"/>
    </source>
</evidence>
<dbReference type="Pfam" id="PF00455">
    <property type="entry name" value="DeoRC"/>
    <property type="match status" value="1"/>
</dbReference>
<feature type="domain" description="HTH deoR-type" evidence="4">
    <location>
        <begin position="25"/>
        <end position="80"/>
    </location>
</feature>
<evidence type="ECO:0000256" key="1">
    <source>
        <dbReference type="ARBA" id="ARBA00022491"/>
    </source>
</evidence>
<evidence type="ECO:0000256" key="3">
    <source>
        <dbReference type="ARBA" id="ARBA00023163"/>
    </source>
</evidence>
<dbReference type="SMART" id="SM01134">
    <property type="entry name" value="DeoRC"/>
    <property type="match status" value="1"/>
</dbReference>
<reference evidence="5 6" key="1">
    <citation type="submission" date="2016-11" db="EMBL/GenBank/DDBJ databases">
        <authorList>
            <person name="Jaros S."/>
            <person name="Januszkiewicz K."/>
            <person name="Wedrychowicz H."/>
        </authorList>
    </citation>
    <scope>NUCLEOTIDE SEQUENCE [LARGE SCALE GENOMIC DNA]</scope>
    <source>
        <strain evidence="5 6">GAS95</strain>
    </source>
</reference>
<proteinExistence type="predicted"/>
<dbReference type="InterPro" id="IPR036390">
    <property type="entry name" value="WH_DNA-bd_sf"/>
</dbReference>
<dbReference type="GO" id="GO:0003700">
    <property type="term" value="F:DNA-binding transcription factor activity"/>
    <property type="evidence" value="ECO:0007669"/>
    <property type="project" value="InterPro"/>
</dbReference>
<dbReference type="InterPro" id="IPR037171">
    <property type="entry name" value="NagB/RpiA_transferase-like"/>
</dbReference>
<dbReference type="PANTHER" id="PTHR30363">
    <property type="entry name" value="HTH-TYPE TRANSCRIPTIONAL REGULATOR SRLR-RELATED"/>
    <property type="match status" value="1"/>
</dbReference>
<keyword evidence="6" id="KW-1185">Reference proteome</keyword>
<dbReference type="InterPro" id="IPR050313">
    <property type="entry name" value="Carb_Metab_HTH_regulators"/>
</dbReference>
<dbReference type="PANTHER" id="PTHR30363:SF4">
    <property type="entry name" value="GLYCEROL-3-PHOSPHATE REGULON REPRESSOR"/>
    <property type="match status" value="1"/>
</dbReference>
<dbReference type="Pfam" id="PF08220">
    <property type="entry name" value="HTH_DeoR"/>
    <property type="match status" value="1"/>
</dbReference>
<organism evidence="5 6">
    <name type="scientific">Paraburkholderia phenazinium</name>
    <dbReference type="NCBI Taxonomy" id="60549"/>
    <lineage>
        <taxon>Bacteria</taxon>
        <taxon>Pseudomonadati</taxon>
        <taxon>Pseudomonadota</taxon>
        <taxon>Betaproteobacteria</taxon>
        <taxon>Burkholderiales</taxon>
        <taxon>Burkholderiaceae</taxon>
        <taxon>Paraburkholderia</taxon>
    </lineage>
</organism>
<dbReference type="EMBL" id="FSRU01000001">
    <property type="protein sequence ID" value="SIO45594.1"/>
    <property type="molecule type" value="Genomic_DNA"/>
</dbReference>
<evidence type="ECO:0000313" key="6">
    <source>
        <dbReference type="Proteomes" id="UP000185151"/>
    </source>
</evidence>
<dbReference type="InterPro" id="IPR001034">
    <property type="entry name" value="DeoR_HTH"/>
</dbReference>
<dbReference type="PROSITE" id="PS51000">
    <property type="entry name" value="HTH_DEOR_2"/>
    <property type="match status" value="1"/>
</dbReference>
<evidence type="ECO:0000256" key="2">
    <source>
        <dbReference type="ARBA" id="ARBA00023015"/>
    </source>
</evidence>
<keyword evidence="2" id="KW-0805">Transcription regulation</keyword>
<protein>
    <submittedName>
        <fullName evidence="5">Transcriptional regulator, DeoR family</fullName>
    </submittedName>
</protein>
<dbReference type="SUPFAM" id="SSF46785">
    <property type="entry name" value="Winged helix' DNA-binding domain"/>
    <property type="match status" value="1"/>
</dbReference>